<dbReference type="AlphaFoldDB" id="A0A7W3JQ55"/>
<organism evidence="3 4">
    <name type="scientific">Microbacterium halimionae</name>
    <dbReference type="NCBI Taxonomy" id="1526413"/>
    <lineage>
        <taxon>Bacteria</taxon>
        <taxon>Bacillati</taxon>
        <taxon>Actinomycetota</taxon>
        <taxon>Actinomycetes</taxon>
        <taxon>Micrococcales</taxon>
        <taxon>Microbacteriaceae</taxon>
        <taxon>Microbacterium</taxon>
    </lineage>
</organism>
<sequence length="472" mass="50825">MSDHHSPHLADAAAAEPAGLTAIYSGVVHARQKVAEWQATEVALLAEAGRIGLAQGARSGSRSSHEREMPLRSIAAELGTVMHVADRTAQGQIDEAMTIVGDYPETYGSWAAGRISRGHVTTVLRTGAPISDAKARAQFDRDVAPIAEVETTGRLRKRAEALAEKAQPRTMAERHGDARESRKVWVTPLPDGMAELHAELPGILAHGIHDRLTQQARAIKDARRDAGAEPVADTEKCTDERTGERVSERDERTTDQIRADLLADMLLTAGPVAGFVPGDGTGEGGTGLGAIRAIVQVTVPATSLCGSDFAPGDAGRMGLVDPETARRLAGNAPGWDRVFTDPVSLNVLAVDRYRPSEQLKRHLRARDQHCRFVGCRTPAHRCDIDHTIDAALGGPTEVRNLAHLCRRHHSLKHATAWRVKQKPGGVLEWISPTGHSYTDRPPGVMFQPTPRDVTLAPDTITNAQDDSALAPF</sequence>
<reference evidence="3 4" key="1">
    <citation type="submission" date="2020-07" db="EMBL/GenBank/DDBJ databases">
        <title>Sequencing the genomes of 1000 actinobacteria strains.</title>
        <authorList>
            <person name="Klenk H.-P."/>
        </authorList>
    </citation>
    <scope>NUCLEOTIDE SEQUENCE [LARGE SCALE GENOMIC DNA]</scope>
    <source>
        <strain evidence="3 4">DSM 27576</strain>
    </source>
</reference>
<feature type="region of interest" description="Disordered" evidence="1">
    <location>
        <begin position="223"/>
        <end position="253"/>
    </location>
</feature>
<dbReference type="CDD" id="cd00085">
    <property type="entry name" value="HNHc"/>
    <property type="match status" value="1"/>
</dbReference>
<name>A0A7W3JQ55_9MICO</name>
<gene>
    <name evidence="3" type="ORF">FHX48_002071</name>
</gene>
<evidence type="ECO:0000313" key="4">
    <source>
        <dbReference type="Proteomes" id="UP000526083"/>
    </source>
</evidence>
<proteinExistence type="predicted"/>
<evidence type="ECO:0000313" key="3">
    <source>
        <dbReference type="EMBL" id="MBA8816977.1"/>
    </source>
</evidence>
<protein>
    <recommendedName>
        <fullName evidence="2">DUF222 domain-containing protein</fullName>
    </recommendedName>
</protein>
<dbReference type="RefSeq" id="WP_167045328.1">
    <property type="nucleotide sequence ID" value="NZ_JAAOZB010000001.1"/>
</dbReference>
<dbReference type="InterPro" id="IPR003615">
    <property type="entry name" value="HNH_nuc"/>
</dbReference>
<dbReference type="Pfam" id="PF02720">
    <property type="entry name" value="DUF222"/>
    <property type="match status" value="1"/>
</dbReference>
<keyword evidence="4" id="KW-1185">Reference proteome</keyword>
<accession>A0A7W3JQ55</accession>
<comment type="caution">
    <text evidence="3">The sequence shown here is derived from an EMBL/GenBank/DDBJ whole genome shotgun (WGS) entry which is preliminary data.</text>
</comment>
<evidence type="ECO:0000259" key="2">
    <source>
        <dbReference type="Pfam" id="PF02720"/>
    </source>
</evidence>
<dbReference type="Proteomes" id="UP000526083">
    <property type="component" value="Unassembled WGS sequence"/>
</dbReference>
<evidence type="ECO:0000256" key="1">
    <source>
        <dbReference type="SAM" id="MobiDB-lite"/>
    </source>
</evidence>
<dbReference type="InterPro" id="IPR003870">
    <property type="entry name" value="DUF222"/>
</dbReference>
<feature type="domain" description="DUF222" evidence="2">
    <location>
        <begin position="57"/>
        <end position="367"/>
    </location>
</feature>
<dbReference type="Gene3D" id="1.10.30.50">
    <property type="match status" value="1"/>
</dbReference>
<dbReference type="EMBL" id="JACGWY010000004">
    <property type="protein sequence ID" value="MBA8816977.1"/>
    <property type="molecule type" value="Genomic_DNA"/>
</dbReference>